<evidence type="ECO:0000313" key="1">
    <source>
        <dbReference type="EMBL" id="KAH0539626.1"/>
    </source>
</evidence>
<comment type="caution">
    <text evidence="1">The sequence shown here is derived from an EMBL/GenBank/DDBJ whole genome shotgun (WGS) entry which is preliminary data.</text>
</comment>
<gene>
    <name evidence="1" type="ORF">KQX54_006365</name>
</gene>
<proteinExistence type="predicted"/>
<organism evidence="1 2">
    <name type="scientific">Cotesia glomerata</name>
    <name type="common">Lepidopteran parasitic wasp</name>
    <name type="synonym">Apanteles glomeratus</name>
    <dbReference type="NCBI Taxonomy" id="32391"/>
    <lineage>
        <taxon>Eukaryota</taxon>
        <taxon>Metazoa</taxon>
        <taxon>Ecdysozoa</taxon>
        <taxon>Arthropoda</taxon>
        <taxon>Hexapoda</taxon>
        <taxon>Insecta</taxon>
        <taxon>Pterygota</taxon>
        <taxon>Neoptera</taxon>
        <taxon>Endopterygota</taxon>
        <taxon>Hymenoptera</taxon>
        <taxon>Apocrita</taxon>
        <taxon>Ichneumonoidea</taxon>
        <taxon>Braconidae</taxon>
        <taxon>Microgastrinae</taxon>
        <taxon>Cotesia</taxon>
    </lineage>
</organism>
<sequence>MFYYIMSNEKYTKHSPTRKDKKEDELREVSRRYQCSGALEHPHMSLLHSKTRVVKKPSLHAGGIDGDDKTRRQRAEANRRVVNYGVVLGVAVPMMT</sequence>
<evidence type="ECO:0000313" key="2">
    <source>
        <dbReference type="Proteomes" id="UP000826195"/>
    </source>
</evidence>
<dbReference type="Proteomes" id="UP000826195">
    <property type="component" value="Unassembled WGS sequence"/>
</dbReference>
<dbReference type="AlphaFoldDB" id="A0AAV7HHQ4"/>
<protein>
    <submittedName>
        <fullName evidence="1">Uncharacterized protein</fullName>
    </submittedName>
</protein>
<reference evidence="1 2" key="1">
    <citation type="journal article" date="2021" name="J. Hered.">
        <title>A chromosome-level genome assembly of the parasitoid wasp, Cotesia glomerata (Hymenoptera: Braconidae).</title>
        <authorList>
            <person name="Pinto B.J."/>
            <person name="Weis J.J."/>
            <person name="Gamble T."/>
            <person name="Ode P.J."/>
            <person name="Paul R."/>
            <person name="Zaspel J.M."/>
        </authorList>
    </citation>
    <scope>NUCLEOTIDE SEQUENCE [LARGE SCALE GENOMIC DNA]</scope>
    <source>
        <strain evidence="1">CgM1</strain>
    </source>
</reference>
<keyword evidence="2" id="KW-1185">Reference proteome</keyword>
<name>A0AAV7HHQ4_COTGL</name>
<dbReference type="EMBL" id="JAHXZJ010002609">
    <property type="protein sequence ID" value="KAH0539626.1"/>
    <property type="molecule type" value="Genomic_DNA"/>
</dbReference>
<accession>A0AAV7HHQ4</accession>